<comment type="caution">
    <text evidence="1">The sequence shown here is derived from an EMBL/GenBank/DDBJ whole genome shotgun (WGS) entry which is preliminary data.</text>
</comment>
<feature type="non-terminal residue" evidence="1">
    <location>
        <position position="1"/>
    </location>
</feature>
<reference evidence="1" key="1">
    <citation type="submission" date="2021-02" db="EMBL/GenBank/DDBJ databases">
        <authorList>
            <person name="Nowell W R."/>
        </authorList>
    </citation>
    <scope>NUCLEOTIDE SEQUENCE</scope>
</reference>
<organism evidence="1 2">
    <name type="scientific">Rotaria magnacalcarata</name>
    <dbReference type="NCBI Taxonomy" id="392030"/>
    <lineage>
        <taxon>Eukaryota</taxon>
        <taxon>Metazoa</taxon>
        <taxon>Spiralia</taxon>
        <taxon>Gnathifera</taxon>
        <taxon>Rotifera</taxon>
        <taxon>Eurotatoria</taxon>
        <taxon>Bdelloidea</taxon>
        <taxon>Philodinida</taxon>
        <taxon>Philodinidae</taxon>
        <taxon>Rotaria</taxon>
    </lineage>
</organism>
<evidence type="ECO:0000313" key="1">
    <source>
        <dbReference type="EMBL" id="CAF4861108.1"/>
    </source>
</evidence>
<dbReference type="Proteomes" id="UP000681720">
    <property type="component" value="Unassembled WGS sequence"/>
</dbReference>
<evidence type="ECO:0000313" key="2">
    <source>
        <dbReference type="Proteomes" id="UP000681720"/>
    </source>
</evidence>
<protein>
    <submittedName>
        <fullName evidence="1">Uncharacterized protein</fullName>
    </submittedName>
</protein>
<feature type="non-terminal residue" evidence="1">
    <location>
        <position position="81"/>
    </location>
</feature>
<gene>
    <name evidence="1" type="ORF">GIL414_LOCUS49895</name>
</gene>
<proteinExistence type="predicted"/>
<dbReference type="EMBL" id="CAJOBJ010165052">
    <property type="protein sequence ID" value="CAF4861108.1"/>
    <property type="molecule type" value="Genomic_DNA"/>
</dbReference>
<sequence>YPDFDTLIQQIATKFEVQVQQQPLTQKQHKGHASIRCYFNHGTPQKTALAAATLAQATSPIIIKMINHRQTQLFDELFSKG</sequence>
<name>A0A8S3BX64_9BILA</name>
<dbReference type="AlphaFoldDB" id="A0A8S3BX64"/>
<accession>A0A8S3BX64</accession>